<accession>A0A0K8TU20</accession>
<dbReference type="FunFam" id="3.15.10.30:FF:000001">
    <property type="entry name" value="Takeout-like protein 1"/>
    <property type="match status" value="1"/>
</dbReference>
<sequence length="247" mass="28577">ALLIIHSRAERLTDKQEQDVIKYIEYEINRFDVHDENTLNKCLLHISELFKPYMKYGLKAWNVPVLDPLFLKTVKVPQNENGNNFKADFHSVWVYGLSDYTIDYISSQPSKYSFDMKIKFPDLKMLGQYDIDGKVLILELKDQGPFTANLTNVDATVENKFVVRNGHLVLSESKTDFSFKHMKFYLENLLKGSPVGESINESLNKNVDDLMRELKPAFAKEINRIIVRTLNKSVESLPLAKWQAAIR</sequence>
<keyword evidence="2" id="KW-0090">Biological rhythms</keyword>
<proteinExistence type="inferred from homology"/>
<organism evidence="4">
    <name type="scientific">Epiphyas postvittana</name>
    <name type="common">Light brown apple moth</name>
    <dbReference type="NCBI Taxonomy" id="65032"/>
    <lineage>
        <taxon>Eukaryota</taxon>
        <taxon>Metazoa</taxon>
        <taxon>Ecdysozoa</taxon>
        <taxon>Arthropoda</taxon>
        <taxon>Hexapoda</taxon>
        <taxon>Insecta</taxon>
        <taxon>Pterygota</taxon>
        <taxon>Neoptera</taxon>
        <taxon>Endopterygota</taxon>
        <taxon>Lepidoptera</taxon>
        <taxon>Glossata</taxon>
        <taxon>Ditrysia</taxon>
        <taxon>Tortricoidea</taxon>
        <taxon>Tortricidae</taxon>
        <taxon>Tortricinae</taxon>
        <taxon>Epiphyas</taxon>
    </lineage>
</organism>
<evidence type="ECO:0000256" key="3">
    <source>
        <dbReference type="ARBA" id="ARBA00060902"/>
    </source>
</evidence>
<protein>
    <submittedName>
        <fullName evidence="4">Takeout Protein</fullName>
    </submittedName>
</protein>
<name>A0A0K8TU20_EPIPO</name>
<dbReference type="AlphaFoldDB" id="A0A0K8TU20"/>
<dbReference type="PANTHER" id="PTHR11008">
    <property type="entry name" value="PROTEIN TAKEOUT-LIKE PROTEIN"/>
    <property type="match status" value="1"/>
</dbReference>
<evidence type="ECO:0000256" key="1">
    <source>
        <dbReference type="ARBA" id="ARBA00022729"/>
    </source>
</evidence>
<dbReference type="Gene3D" id="3.15.10.30">
    <property type="entry name" value="Haemolymph juvenile hormone binding protein"/>
    <property type="match status" value="1"/>
</dbReference>
<keyword evidence="1" id="KW-0732">Signal</keyword>
<evidence type="ECO:0000256" key="2">
    <source>
        <dbReference type="ARBA" id="ARBA00023108"/>
    </source>
</evidence>
<dbReference type="InterPro" id="IPR010562">
    <property type="entry name" value="Haemolymph_juvenile_hormone-bd"/>
</dbReference>
<dbReference type="EMBL" id="GCVX01000241">
    <property type="protein sequence ID" value="JAI17989.1"/>
    <property type="molecule type" value="Transcribed_RNA"/>
</dbReference>
<comment type="similarity">
    <text evidence="3">Belongs to the TO family.</text>
</comment>
<dbReference type="Pfam" id="PF06585">
    <property type="entry name" value="JHBP"/>
    <property type="match status" value="1"/>
</dbReference>
<dbReference type="GO" id="GO:0007623">
    <property type="term" value="P:circadian rhythm"/>
    <property type="evidence" value="ECO:0007669"/>
    <property type="project" value="UniProtKB-ARBA"/>
</dbReference>
<feature type="non-terminal residue" evidence="4">
    <location>
        <position position="1"/>
    </location>
</feature>
<dbReference type="PANTHER" id="PTHR11008:SF41">
    <property type="entry name" value="RE70318P"/>
    <property type="match status" value="1"/>
</dbReference>
<evidence type="ECO:0000313" key="4">
    <source>
        <dbReference type="EMBL" id="JAI17989.1"/>
    </source>
</evidence>
<dbReference type="SMART" id="SM00700">
    <property type="entry name" value="JHBP"/>
    <property type="match status" value="1"/>
</dbReference>
<reference evidence="4" key="1">
    <citation type="journal article" date="2015" name="PLoS ONE">
        <title>The Peripheral Olfactory Repertoire of the Lightbrown Apple Moth, Epiphyas postvittana.</title>
        <authorList>
            <person name="Corcoran J.A."/>
            <person name="Jordan M.D."/>
            <person name="Thrimawithana A.H."/>
            <person name="Crowhurst R.N."/>
            <person name="Newcomb R.D."/>
        </authorList>
    </citation>
    <scope>NUCLEOTIDE SEQUENCE</scope>
</reference>
<feature type="non-terminal residue" evidence="4">
    <location>
        <position position="247"/>
    </location>
</feature>
<dbReference type="InterPro" id="IPR038606">
    <property type="entry name" value="To_sf"/>
</dbReference>